<dbReference type="InterPro" id="IPR031656">
    <property type="entry name" value="DAO_C"/>
</dbReference>
<dbReference type="InterPro" id="IPR036188">
    <property type="entry name" value="FAD/NAD-bd_sf"/>
</dbReference>
<evidence type="ECO:0000256" key="3">
    <source>
        <dbReference type="ARBA" id="ARBA00005157"/>
    </source>
</evidence>
<evidence type="ECO:0000256" key="5">
    <source>
        <dbReference type="ARBA" id="ARBA00013029"/>
    </source>
</evidence>
<evidence type="ECO:0000256" key="14">
    <source>
        <dbReference type="SAM" id="SignalP"/>
    </source>
</evidence>
<name>A0A388JP72_CHABU</name>
<feature type="region of interest" description="Disordered" evidence="13">
    <location>
        <begin position="173"/>
        <end position="210"/>
    </location>
</feature>
<dbReference type="InterPro" id="IPR041577">
    <property type="entry name" value="RT_RNaseH_2"/>
</dbReference>
<dbReference type="FunFam" id="3.30.70.270:FF:000020">
    <property type="entry name" value="Transposon Tf2-6 polyprotein-like Protein"/>
    <property type="match status" value="1"/>
</dbReference>
<keyword evidence="17" id="KW-1185">Reference proteome</keyword>
<dbReference type="FunFam" id="1.10.8.870:FF:000004">
    <property type="entry name" value="Glycerol-3-phosphate dehydrogenase"/>
    <property type="match status" value="1"/>
</dbReference>
<dbReference type="Gene3D" id="1.10.8.870">
    <property type="entry name" value="Alpha-glycerophosphate oxidase, cap domain"/>
    <property type="match status" value="1"/>
</dbReference>
<comment type="pathway">
    <text evidence="3">Polyol metabolism; glycerol degradation via glycerol kinase pathway; glycerone phosphate from sn-glycerol 3-phosphate (anaerobic route): step 1/1.</text>
</comment>
<feature type="domain" description="Integrase catalytic" evidence="15">
    <location>
        <begin position="657"/>
        <end position="821"/>
    </location>
</feature>
<feature type="signal peptide" evidence="14">
    <location>
        <begin position="1"/>
        <end position="18"/>
    </location>
</feature>
<feature type="region of interest" description="Disordered" evidence="13">
    <location>
        <begin position="100"/>
        <end position="133"/>
    </location>
</feature>
<dbReference type="STRING" id="69332.A0A388JP72"/>
<dbReference type="InterPro" id="IPR016197">
    <property type="entry name" value="Chromo-like_dom_sf"/>
</dbReference>
<dbReference type="Gene3D" id="3.30.9.10">
    <property type="entry name" value="D-Amino Acid Oxidase, subunit A, domain 2"/>
    <property type="match status" value="1"/>
</dbReference>
<dbReference type="CDD" id="cd01647">
    <property type="entry name" value="RT_LTR"/>
    <property type="match status" value="1"/>
</dbReference>
<keyword evidence="12" id="KW-0175">Coiled coil</keyword>
<dbReference type="Gramene" id="GBG59619">
    <property type="protein sequence ID" value="GBG59619"/>
    <property type="gene ID" value="CBR_g49884"/>
</dbReference>
<protein>
    <recommendedName>
        <fullName evidence="5 11">Glycerol-3-phosphate dehydrogenase</fullName>
        <ecNumber evidence="5 11">1.1.5.3</ecNumber>
    </recommendedName>
</protein>
<feature type="compositionally biased region" description="Polar residues" evidence="13">
    <location>
        <begin position="118"/>
        <end position="129"/>
    </location>
</feature>
<dbReference type="CDD" id="cd22249">
    <property type="entry name" value="UDM1_RNF168_RNF169-like"/>
    <property type="match status" value="1"/>
</dbReference>
<feature type="chain" id="PRO_5017316098" description="Glycerol-3-phosphate dehydrogenase" evidence="14">
    <location>
        <begin position="19"/>
        <end position="1485"/>
    </location>
</feature>
<dbReference type="PANTHER" id="PTHR11985:SF15">
    <property type="entry name" value="GLYCEROL-3-PHOSPHATE DEHYDROGENASE, MITOCHONDRIAL"/>
    <property type="match status" value="1"/>
</dbReference>
<dbReference type="GO" id="GO:0006072">
    <property type="term" value="P:glycerol-3-phosphate metabolic process"/>
    <property type="evidence" value="ECO:0007669"/>
    <property type="project" value="UniProtKB-UniRule"/>
</dbReference>
<evidence type="ECO:0000256" key="11">
    <source>
        <dbReference type="RuleBase" id="RU361217"/>
    </source>
</evidence>
<dbReference type="InterPro" id="IPR012337">
    <property type="entry name" value="RNaseH-like_sf"/>
</dbReference>
<keyword evidence="14" id="KW-0732">Signal</keyword>
<evidence type="ECO:0000256" key="2">
    <source>
        <dbReference type="ARBA" id="ARBA00004173"/>
    </source>
</evidence>
<dbReference type="Pfam" id="PF16901">
    <property type="entry name" value="DAO_C"/>
    <property type="match status" value="1"/>
</dbReference>
<evidence type="ECO:0000313" key="16">
    <source>
        <dbReference type="EMBL" id="GBG59619.1"/>
    </source>
</evidence>
<dbReference type="InterPro" id="IPR000477">
    <property type="entry name" value="RT_dom"/>
</dbReference>
<dbReference type="OrthoDB" id="264015at2759"/>
<evidence type="ECO:0000259" key="15">
    <source>
        <dbReference type="PROSITE" id="PS50994"/>
    </source>
</evidence>
<comment type="similarity">
    <text evidence="4 11">Belongs to the FAD-dependent glycerol-3-phosphate dehydrogenase family.</text>
</comment>
<reference evidence="16 17" key="1">
    <citation type="journal article" date="2018" name="Cell">
        <title>The Chara Genome: Secondary Complexity and Implications for Plant Terrestrialization.</title>
        <authorList>
            <person name="Nishiyama T."/>
            <person name="Sakayama H."/>
            <person name="Vries J.D."/>
            <person name="Buschmann H."/>
            <person name="Saint-Marcoux D."/>
            <person name="Ullrich K.K."/>
            <person name="Haas F.B."/>
            <person name="Vanderstraeten L."/>
            <person name="Becker D."/>
            <person name="Lang D."/>
            <person name="Vosolsobe S."/>
            <person name="Rombauts S."/>
            <person name="Wilhelmsson P.K.I."/>
            <person name="Janitza P."/>
            <person name="Kern R."/>
            <person name="Heyl A."/>
            <person name="Rumpler F."/>
            <person name="Villalobos L.I.A.C."/>
            <person name="Clay J.M."/>
            <person name="Skokan R."/>
            <person name="Toyoda A."/>
            <person name="Suzuki Y."/>
            <person name="Kagoshima H."/>
            <person name="Schijlen E."/>
            <person name="Tajeshwar N."/>
            <person name="Catarino B."/>
            <person name="Hetherington A.J."/>
            <person name="Saltykova A."/>
            <person name="Bonnot C."/>
            <person name="Breuninger H."/>
            <person name="Symeonidi A."/>
            <person name="Radhakrishnan G.V."/>
            <person name="Van Nieuwerburgh F."/>
            <person name="Deforce D."/>
            <person name="Chang C."/>
            <person name="Karol K.G."/>
            <person name="Hedrich R."/>
            <person name="Ulvskov P."/>
            <person name="Glockner G."/>
            <person name="Delwiche C.F."/>
            <person name="Petrasek J."/>
            <person name="Van de Peer Y."/>
            <person name="Friml J."/>
            <person name="Beilby M."/>
            <person name="Dolan L."/>
            <person name="Kohara Y."/>
            <person name="Sugano S."/>
            <person name="Fujiyama A."/>
            <person name="Delaux P.-M."/>
            <person name="Quint M."/>
            <person name="TheiBen G."/>
            <person name="Hagemann M."/>
            <person name="Harholt J."/>
            <person name="Dunand C."/>
            <person name="Zachgo S."/>
            <person name="Langdale J."/>
            <person name="Maumus F."/>
            <person name="Straeten D.V.D."/>
            <person name="Gould S.B."/>
            <person name="Rensing S.A."/>
        </authorList>
    </citation>
    <scope>NUCLEOTIDE SEQUENCE [LARGE SCALE GENOMIC DNA]</scope>
    <source>
        <strain evidence="16 17">S276</strain>
    </source>
</reference>
<dbReference type="PRINTS" id="PR01001">
    <property type="entry name" value="FADG3PDH"/>
</dbReference>
<dbReference type="SUPFAM" id="SSF51905">
    <property type="entry name" value="FAD/NAD(P)-binding domain"/>
    <property type="match status" value="2"/>
</dbReference>
<dbReference type="Gene3D" id="3.50.50.60">
    <property type="entry name" value="FAD/NAD(P)-binding domain"/>
    <property type="match status" value="2"/>
</dbReference>
<dbReference type="GO" id="GO:0005739">
    <property type="term" value="C:mitochondrion"/>
    <property type="evidence" value="ECO:0007669"/>
    <property type="project" value="UniProtKB-SubCell"/>
</dbReference>
<dbReference type="PANTHER" id="PTHR11985">
    <property type="entry name" value="GLYCEROL-3-PHOSPHATE DEHYDROGENASE"/>
    <property type="match status" value="1"/>
</dbReference>
<dbReference type="InterPro" id="IPR043128">
    <property type="entry name" value="Rev_trsase/Diguanyl_cyclase"/>
</dbReference>
<dbReference type="SUPFAM" id="SSF54373">
    <property type="entry name" value="FAD-linked reductases, C-terminal domain"/>
    <property type="match status" value="1"/>
</dbReference>
<accession>A0A388JP72</accession>
<sequence length="1485" mass="165750">MALRNSSRLILAVAVASATYVANSSYSRSRSKKREVNLPVLADEVPSRETMLSALRGSSAANPYDVLVIGGGATGTGVALDAVTRGLKVALVEREDFGSGTSSRSTKLVHGAGHVSRTRQQCHVSNQSRSRSRQCMVLTRSKTSGMEQQPGETTEAYEARMLNMVAEFKQRAAAATSARKKEDEEAEEQRRLAEQQQQVDAEAARKTAHERRRLHRDKLLECEGDIEVIADEWAVAAEEEGAPSVCLATTIEHVSDLVATCAAQQEDILCVDTLVRKQIRIIDELLDRRTAEIGLCFLRAAATTESSPTGLSSDPGVVRLLDEFTDIFESLSGVVPDRPISHEIILEAGAVPPKGCIYRMSEEELEKNKDLHLCIDYRKLNAQTVKNAGPLPRIDDLLERLGGAKFFSKLDLKSGYHQILIRPQDCYKSTFKMRYGHFEWIVMPFGLTNAPTTFQATMTNEFRGMLDRFVLVYLDDILVYRRTLEDDLEHLRRVLETLSRAKYKTNRDKCEFVRQELEYLGHFVTLEGISPLSDKIQAMQEWPEPKTATNVGSFLGLAGYYQRFIKGYLKIAAPLSKLQCEDRPFDFDDNARTSFLALKAALLSAEVLRIYDLLLPTRATTDASAYGIGAVLEQHDGVDLHPIEYFSKKVLVVHSIDDTRKKELLAFGSAMDITGPFPKHKTGVDGILMVVDRLTKFAMFLPCRYHAKAPELAEFFYAGWIRNKGYPKEIGCDHDTRFMSDFWLALIKRWGSSLKPSSARHPQTDGQTERVHQTAQILLRTLIRPDQKDWVERLPELELAYNSCIHPAIRMSPFEFEHGSPVTSSLDTIIPRTAESDDHLLFLRLMQELLVKARDQMAKTQQRMSQQANRHPDPFRAGDLVWVSVAEFSLEQDISRKLLLKWMGPWPIIAPAGDAPEGPSFTIQVPAHLPVYPVFHCSKLALYTPAEHDDFPRRRSQDPPSMDGFQEVGGIISQRRYGNRPTEYLVHFAYCSHKADRWLTRAELQATAPDVLAHYERKMQGKPVSSAPRLKLYDLVAGPKLLFMSRFLWAREALDQFPQLAKTSPDGRSLKGAVVYFDGQMDDARLNVALACTAALVGATVANHTEVKTLHKDVVTQKIVGARVQDKLSGKEFYVHAKVVVNSTGPFCDSVRQMADKEAKGMIRASSGVHIILPDYYSPKSMGLIVPKTKDGRVLFMLPWLGKTLAGTTDADTKLTMRPEPAEEEINFILNGITDFLAVKVRREDVMSAWSGIRPLVTDPSASDTASASRDHVVVVDDNGLVTIVGGKWTTYRSMAEDAVDAAVKAAGLAPHNQSVTDRLRLVGAEGYDPGLVTVLTQQYRRMKISHGGKIIPGAFDSEVAHHLVRSYGGRAESVAFIAQVENLGKRLAHGYPVLEAEVAYCTRNEFCESAIDFIARRSRLAFLDTAAALQALPRVVDILAAEKKWDKRRKKTELDDAKAFLKTFGSSKNAFFIDGKHIKPEMKP</sequence>
<dbReference type="InterPro" id="IPR036397">
    <property type="entry name" value="RNaseH_sf"/>
</dbReference>
<comment type="caution">
    <text evidence="16">The sequence shown here is derived from an EMBL/GenBank/DDBJ whole genome shotgun (WGS) entry which is preliminary data.</text>
</comment>
<organism evidence="16 17">
    <name type="scientific">Chara braunii</name>
    <name type="common">Braun's stonewort</name>
    <dbReference type="NCBI Taxonomy" id="69332"/>
    <lineage>
        <taxon>Eukaryota</taxon>
        <taxon>Viridiplantae</taxon>
        <taxon>Streptophyta</taxon>
        <taxon>Charophyceae</taxon>
        <taxon>Charales</taxon>
        <taxon>Characeae</taxon>
        <taxon>Chara</taxon>
    </lineage>
</organism>
<evidence type="ECO:0000256" key="4">
    <source>
        <dbReference type="ARBA" id="ARBA00007330"/>
    </source>
</evidence>
<dbReference type="SUPFAM" id="SSF54160">
    <property type="entry name" value="Chromo domain-like"/>
    <property type="match status" value="1"/>
</dbReference>
<evidence type="ECO:0000256" key="7">
    <source>
        <dbReference type="ARBA" id="ARBA00022827"/>
    </source>
</evidence>
<dbReference type="InterPro" id="IPR000447">
    <property type="entry name" value="G3P_DH_FAD-dep"/>
</dbReference>
<dbReference type="Pfam" id="PF17919">
    <property type="entry name" value="RT_RNaseH_2"/>
    <property type="match status" value="1"/>
</dbReference>
<comment type="cofactor">
    <cofactor evidence="1 11">
        <name>FAD</name>
        <dbReference type="ChEBI" id="CHEBI:57692"/>
    </cofactor>
</comment>
<feature type="coiled-coil region" evidence="12">
    <location>
        <begin position="843"/>
        <end position="870"/>
    </location>
</feature>
<dbReference type="Pfam" id="PF01266">
    <property type="entry name" value="DAO"/>
    <property type="match status" value="2"/>
</dbReference>
<dbReference type="PROSITE" id="PS50994">
    <property type="entry name" value="INTEGRASE"/>
    <property type="match status" value="1"/>
</dbReference>
<keyword evidence="10" id="KW-0496">Mitochondrion</keyword>
<keyword evidence="8" id="KW-0809">Transit peptide</keyword>
<comment type="subcellular location">
    <subcellularLocation>
        <location evidence="2">Mitochondrion</location>
    </subcellularLocation>
</comment>
<evidence type="ECO:0000256" key="12">
    <source>
        <dbReference type="SAM" id="Coils"/>
    </source>
</evidence>
<dbReference type="InterPro" id="IPR043502">
    <property type="entry name" value="DNA/RNA_pol_sf"/>
</dbReference>
<comment type="catalytic activity">
    <reaction evidence="11">
        <text>a quinone + sn-glycerol 3-phosphate = dihydroxyacetone phosphate + a quinol</text>
        <dbReference type="Rhea" id="RHEA:18977"/>
        <dbReference type="ChEBI" id="CHEBI:24646"/>
        <dbReference type="ChEBI" id="CHEBI:57597"/>
        <dbReference type="ChEBI" id="CHEBI:57642"/>
        <dbReference type="ChEBI" id="CHEBI:132124"/>
        <dbReference type="EC" id="1.1.5.3"/>
    </reaction>
</comment>
<keyword evidence="6 11" id="KW-0285">Flavoprotein</keyword>
<dbReference type="InterPro" id="IPR006076">
    <property type="entry name" value="FAD-dep_OxRdtase"/>
</dbReference>
<dbReference type="GO" id="GO:0003676">
    <property type="term" value="F:nucleic acid binding"/>
    <property type="evidence" value="ECO:0007669"/>
    <property type="project" value="InterPro"/>
</dbReference>
<dbReference type="GO" id="GO:0015074">
    <property type="term" value="P:DNA integration"/>
    <property type="evidence" value="ECO:0007669"/>
    <property type="project" value="InterPro"/>
</dbReference>
<dbReference type="Pfam" id="PF00078">
    <property type="entry name" value="RVT_1"/>
    <property type="match status" value="1"/>
</dbReference>
<evidence type="ECO:0000256" key="1">
    <source>
        <dbReference type="ARBA" id="ARBA00001974"/>
    </source>
</evidence>
<dbReference type="PROSITE" id="PS00977">
    <property type="entry name" value="FAD_G3PDH_1"/>
    <property type="match status" value="1"/>
</dbReference>
<dbReference type="SUPFAM" id="SSF53098">
    <property type="entry name" value="Ribonuclease H-like"/>
    <property type="match status" value="1"/>
</dbReference>
<dbReference type="InterPro" id="IPR038299">
    <property type="entry name" value="DAO_C_sf"/>
</dbReference>
<dbReference type="Gene3D" id="3.30.420.10">
    <property type="entry name" value="Ribonuclease H-like superfamily/Ribonuclease H"/>
    <property type="match status" value="1"/>
</dbReference>
<dbReference type="Gene3D" id="3.30.70.270">
    <property type="match status" value="2"/>
</dbReference>
<dbReference type="SUPFAM" id="SSF56672">
    <property type="entry name" value="DNA/RNA polymerases"/>
    <property type="match status" value="1"/>
</dbReference>
<feature type="compositionally biased region" description="Basic and acidic residues" evidence="13">
    <location>
        <begin position="179"/>
        <end position="193"/>
    </location>
</feature>
<dbReference type="Proteomes" id="UP000265515">
    <property type="component" value="Unassembled WGS sequence"/>
</dbReference>
<evidence type="ECO:0000256" key="13">
    <source>
        <dbReference type="SAM" id="MobiDB-lite"/>
    </source>
</evidence>
<proteinExistence type="inferred from homology"/>
<dbReference type="Gene3D" id="3.10.10.10">
    <property type="entry name" value="HIV Type 1 Reverse Transcriptase, subunit A, domain 1"/>
    <property type="match status" value="1"/>
</dbReference>
<dbReference type="InterPro" id="IPR001584">
    <property type="entry name" value="Integrase_cat-core"/>
</dbReference>
<keyword evidence="7" id="KW-0274">FAD</keyword>
<evidence type="ECO:0000256" key="10">
    <source>
        <dbReference type="ARBA" id="ARBA00023128"/>
    </source>
</evidence>
<evidence type="ECO:0000256" key="8">
    <source>
        <dbReference type="ARBA" id="ARBA00022946"/>
    </source>
</evidence>
<dbReference type="PROSITE" id="PS00978">
    <property type="entry name" value="FAD_G3PDH_2"/>
    <property type="match status" value="1"/>
</dbReference>
<evidence type="ECO:0000313" key="17">
    <source>
        <dbReference type="Proteomes" id="UP000265515"/>
    </source>
</evidence>
<evidence type="ECO:0000256" key="9">
    <source>
        <dbReference type="ARBA" id="ARBA00023002"/>
    </source>
</evidence>
<keyword evidence="9 11" id="KW-0560">Oxidoreductase</keyword>
<dbReference type="EMBL" id="BFEA01000005">
    <property type="protein sequence ID" value="GBG59619.1"/>
    <property type="molecule type" value="Genomic_DNA"/>
</dbReference>
<dbReference type="GO" id="GO:0004368">
    <property type="term" value="F:glycerol-3-phosphate dehydrogenase (quinone) activity"/>
    <property type="evidence" value="ECO:0007669"/>
    <property type="project" value="UniProtKB-EC"/>
</dbReference>
<evidence type="ECO:0000256" key="6">
    <source>
        <dbReference type="ARBA" id="ARBA00022630"/>
    </source>
</evidence>
<gene>
    <name evidence="16" type="ORF">CBR_g49884</name>
</gene>
<dbReference type="EC" id="1.1.5.3" evidence="5 11"/>